<accession>A0ABV3FVH1</accession>
<dbReference type="InterPro" id="IPR024185">
    <property type="entry name" value="FTHF_cligase-like_sf"/>
</dbReference>
<dbReference type="PANTHER" id="PTHR43682:SF1">
    <property type="entry name" value="LACTATE UTILIZATION PROTEIN C"/>
    <property type="match status" value="1"/>
</dbReference>
<sequence length="220" mass="23904">MNPREDLLRRLLEALHDLPDDERLVPMSRAHQRHPSDTTSGDRTALADLFSDRVKHYGGQVYHLIEPDIPNTVCDILATHGVESVVAPQGLPEYWLSRWSSATGHRVIDDSPFLPQEELSGADAVVTTCAAAVADAGIIVLDGSAGQGRRAPTLAPECHVCVVRVEQIGATLPEVIDRLDHRRPITWFGGPAATADPRSEEADVLTAPRKLIVLIIDPAV</sequence>
<reference evidence="3 4" key="1">
    <citation type="submission" date="2024-06" db="EMBL/GenBank/DDBJ databases">
        <title>The Natural Products Discovery Center: Release of the First 8490 Sequenced Strains for Exploring Actinobacteria Biosynthetic Diversity.</title>
        <authorList>
            <person name="Kalkreuter E."/>
            <person name="Kautsar S.A."/>
            <person name="Yang D."/>
            <person name="Bader C.D."/>
            <person name="Teijaro C.N."/>
            <person name="Fluegel L."/>
            <person name="Davis C.M."/>
            <person name="Simpson J.R."/>
            <person name="Lauterbach L."/>
            <person name="Steele A.D."/>
            <person name="Gui C."/>
            <person name="Meng S."/>
            <person name="Li G."/>
            <person name="Viehrig K."/>
            <person name="Ye F."/>
            <person name="Su P."/>
            <person name="Kiefer A.F."/>
            <person name="Nichols A."/>
            <person name="Cepeda A.J."/>
            <person name="Yan W."/>
            <person name="Fan B."/>
            <person name="Jiang Y."/>
            <person name="Adhikari A."/>
            <person name="Zheng C.-J."/>
            <person name="Schuster L."/>
            <person name="Cowan T.M."/>
            <person name="Smanski M.J."/>
            <person name="Chevrette M.G."/>
            <person name="De Carvalho L.P.S."/>
            <person name="Shen B."/>
        </authorList>
    </citation>
    <scope>NUCLEOTIDE SEQUENCE [LARGE SCALE GENOMIC DNA]</scope>
    <source>
        <strain evidence="3 4">NPDC050403</strain>
    </source>
</reference>
<evidence type="ECO:0000256" key="1">
    <source>
        <dbReference type="SAM" id="MobiDB-lite"/>
    </source>
</evidence>
<dbReference type="InterPro" id="IPR037171">
    <property type="entry name" value="NagB/RpiA_transferase-like"/>
</dbReference>
<comment type="caution">
    <text evidence="3">The sequence shown here is derived from an EMBL/GenBank/DDBJ whole genome shotgun (WGS) entry which is preliminary data.</text>
</comment>
<evidence type="ECO:0000313" key="3">
    <source>
        <dbReference type="EMBL" id="MEV0709421.1"/>
    </source>
</evidence>
<dbReference type="EMBL" id="JBFAKC010000007">
    <property type="protein sequence ID" value="MEV0709421.1"/>
    <property type="molecule type" value="Genomic_DNA"/>
</dbReference>
<dbReference type="SUPFAM" id="SSF100950">
    <property type="entry name" value="NagB/RpiA/CoA transferase-like"/>
    <property type="match status" value="1"/>
</dbReference>
<name>A0ABV3FVH1_9NOCA</name>
<dbReference type="InterPro" id="IPR003741">
    <property type="entry name" value="LUD_dom"/>
</dbReference>
<dbReference type="Gene3D" id="3.40.50.10420">
    <property type="entry name" value="NagB/RpiA/CoA transferase-like"/>
    <property type="match status" value="1"/>
</dbReference>
<keyword evidence="4" id="KW-1185">Reference proteome</keyword>
<dbReference type="PANTHER" id="PTHR43682">
    <property type="entry name" value="LACTATE UTILIZATION PROTEIN C"/>
    <property type="match status" value="1"/>
</dbReference>
<evidence type="ECO:0000313" key="4">
    <source>
        <dbReference type="Proteomes" id="UP001551695"/>
    </source>
</evidence>
<feature type="domain" description="LUD" evidence="2">
    <location>
        <begin position="58"/>
        <end position="216"/>
    </location>
</feature>
<dbReference type="RefSeq" id="WP_357784932.1">
    <property type="nucleotide sequence ID" value="NZ_JBFAKC010000007.1"/>
</dbReference>
<evidence type="ECO:0000259" key="2">
    <source>
        <dbReference type="Pfam" id="PF02589"/>
    </source>
</evidence>
<feature type="region of interest" description="Disordered" evidence="1">
    <location>
        <begin position="23"/>
        <end position="43"/>
    </location>
</feature>
<organism evidence="3 4">
    <name type="scientific">Nocardia aurea</name>
    <dbReference type="NCBI Taxonomy" id="2144174"/>
    <lineage>
        <taxon>Bacteria</taxon>
        <taxon>Bacillati</taxon>
        <taxon>Actinomycetota</taxon>
        <taxon>Actinomycetes</taxon>
        <taxon>Mycobacteriales</taxon>
        <taxon>Nocardiaceae</taxon>
        <taxon>Nocardia</taxon>
    </lineage>
</organism>
<gene>
    <name evidence="3" type="ORF">AB0I48_17820</name>
</gene>
<dbReference type="Proteomes" id="UP001551695">
    <property type="component" value="Unassembled WGS sequence"/>
</dbReference>
<dbReference type="Pfam" id="PF02589">
    <property type="entry name" value="LUD_dom"/>
    <property type="match status" value="1"/>
</dbReference>
<protein>
    <submittedName>
        <fullName evidence="3">LUD domain-containing protein</fullName>
    </submittedName>
</protein>
<proteinExistence type="predicted"/>